<sequence length="234" mass="24896">MRLLIPFALCLVSAGCAGQMNEIGREPAMSPVGYGLASQPAAVYPLNTFNPSGRKDYNSLWVSGRDDFFSDPRARRVGDVITVLIAINDKATLNNNSARGRDGKLGIGGGFSASAGGSGTSADLSFDTKSGSSSNSRGTIDRKEEIKLQVAAVVTDRLPNGNLVISGSQEVRVNYEMRVLNVAGIVRPRDIGGNNTIDYNKIAEARVSYGGRGRISEIQQPAWGQQVIDTISPF</sequence>
<dbReference type="PANTHER" id="PTHR34933:SF1">
    <property type="entry name" value="FLAGELLAR L-RING PROTEIN"/>
    <property type="match status" value="1"/>
</dbReference>
<dbReference type="Pfam" id="PF02107">
    <property type="entry name" value="FlgH"/>
    <property type="match status" value="1"/>
</dbReference>
<keyword evidence="9" id="KW-1185">Reference proteome</keyword>
<evidence type="ECO:0000313" key="8">
    <source>
        <dbReference type="EMBL" id="ALV26350.1"/>
    </source>
</evidence>
<keyword evidence="7" id="KW-0449">Lipoprotein</keyword>
<name>A0A0L0IWI9_9HYPH</name>
<evidence type="ECO:0000313" key="9">
    <source>
        <dbReference type="Proteomes" id="UP000064921"/>
    </source>
</evidence>
<dbReference type="PATRIC" id="fig|121719.5.peg.1237"/>
<comment type="function">
    <text evidence="1 7">Assembles around the rod to form the L-ring and probably protects the motor/basal body from shearing forces during rotation.</text>
</comment>
<dbReference type="AlphaFoldDB" id="A0A0L0IWI9"/>
<organism evidence="8 9">
    <name type="scientific">Pannonibacter phragmitetus</name>
    <dbReference type="NCBI Taxonomy" id="121719"/>
    <lineage>
        <taxon>Bacteria</taxon>
        <taxon>Pseudomonadati</taxon>
        <taxon>Pseudomonadota</taxon>
        <taxon>Alphaproteobacteria</taxon>
        <taxon>Hyphomicrobiales</taxon>
        <taxon>Stappiaceae</taxon>
        <taxon>Pannonibacter</taxon>
    </lineage>
</organism>
<dbReference type="KEGG" id="pphr:APZ00_04055"/>
<evidence type="ECO:0000256" key="2">
    <source>
        <dbReference type="ARBA" id="ARBA00006929"/>
    </source>
</evidence>
<dbReference type="PRINTS" id="PR01008">
    <property type="entry name" value="FLGLRINGFLGH"/>
</dbReference>
<keyword evidence="8" id="KW-0966">Cell projection</keyword>
<dbReference type="GO" id="GO:0009427">
    <property type="term" value="C:bacterial-type flagellum basal body, distal rod, L ring"/>
    <property type="evidence" value="ECO:0007669"/>
    <property type="project" value="InterPro"/>
</dbReference>
<dbReference type="Proteomes" id="UP000064921">
    <property type="component" value="Chromosome"/>
</dbReference>
<reference evidence="8 9" key="1">
    <citation type="submission" date="2015-10" db="EMBL/GenBank/DDBJ databases">
        <title>The world's first case of liver abscess caused by Pannonibacter phragmitetus.</title>
        <authorList>
            <person name="Ming D."/>
            <person name="Wang M."/>
            <person name="Zhou Y."/>
            <person name="Jiang T."/>
            <person name="Hu S."/>
        </authorList>
    </citation>
    <scope>NUCLEOTIDE SEQUENCE [LARGE SCALE GENOMIC DNA]</scope>
    <source>
        <strain evidence="8 9">31801</strain>
    </source>
</reference>
<keyword evidence="8" id="KW-0282">Flagellum</keyword>
<evidence type="ECO:0000256" key="4">
    <source>
        <dbReference type="ARBA" id="ARBA00023136"/>
    </source>
</evidence>
<keyword evidence="6 7" id="KW-0998">Cell outer membrane</keyword>
<evidence type="ECO:0000256" key="7">
    <source>
        <dbReference type="HAMAP-Rule" id="MF_00415"/>
    </source>
</evidence>
<dbReference type="GO" id="GO:0003774">
    <property type="term" value="F:cytoskeletal motor activity"/>
    <property type="evidence" value="ECO:0007669"/>
    <property type="project" value="InterPro"/>
</dbReference>
<protein>
    <recommendedName>
        <fullName evidence="7">Flagellar L-ring protein</fullName>
    </recommendedName>
    <alternativeName>
        <fullName evidence="7">Basal body L-ring protein</fullName>
    </alternativeName>
</protein>
<dbReference type="STRING" id="121719.APZ00_04055"/>
<dbReference type="GO" id="GO:0009279">
    <property type="term" value="C:cell outer membrane"/>
    <property type="evidence" value="ECO:0007669"/>
    <property type="project" value="UniProtKB-SubCell"/>
</dbReference>
<keyword evidence="8" id="KW-0969">Cilium</keyword>
<evidence type="ECO:0000256" key="1">
    <source>
        <dbReference type="ARBA" id="ARBA00002591"/>
    </source>
</evidence>
<keyword evidence="5 7" id="KW-0975">Bacterial flagellum</keyword>
<proteinExistence type="inferred from homology"/>
<gene>
    <name evidence="7" type="primary">flgH</name>
    <name evidence="8" type="ORF">APZ00_04055</name>
</gene>
<dbReference type="PROSITE" id="PS51257">
    <property type="entry name" value="PROKAR_LIPOPROTEIN"/>
    <property type="match status" value="1"/>
</dbReference>
<comment type="similarity">
    <text evidence="2 7">Belongs to the FlgH family.</text>
</comment>
<evidence type="ECO:0000256" key="3">
    <source>
        <dbReference type="ARBA" id="ARBA00022729"/>
    </source>
</evidence>
<dbReference type="EMBL" id="CP013068">
    <property type="protein sequence ID" value="ALV26350.1"/>
    <property type="molecule type" value="Genomic_DNA"/>
</dbReference>
<dbReference type="PANTHER" id="PTHR34933">
    <property type="entry name" value="FLAGELLAR L-RING PROTEIN"/>
    <property type="match status" value="1"/>
</dbReference>
<dbReference type="eggNOG" id="COG2063">
    <property type="taxonomic scope" value="Bacteria"/>
</dbReference>
<dbReference type="HAMAP" id="MF_00415">
    <property type="entry name" value="FlgH"/>
    <property type="match status" value="1"/>
</dbReference>
<keyword evidence="4 7" id="KW-0472">Membrane</keyword>
<comment type="subcellular location">
    <subcellularLocation>
        <location evidence="7">Cell outer membrane</location>
        <topology evidence="7">Lipid-anchor</topology>
    </subcellularLocation>
    <subcellularLocation>
        <location evidence="7">Bacterial flagellum basal body</location>
    </subcellularLocation>
</comment>
<evidence type="ECO:0000256" key="5">
    <source>
        <dbReference type="ARBA" id="ARBA00023143"/>
    </source>
</evidence>
<comment type="subunit">
    <text evidence="7">The basal body constitutes a major portion of the flagellar organelle and consists of four rings (L,P,S, and M) mounted on a central rod.</text>
</comment>
<keyword evidence="3 7" id="KW-0732">Signal</keyword>
<accession>A0A0L0IWI9</accession>
<dbReference type="GO" id="GO:0071973">
    <property type="term" value="P:bacterial-type flagellum-dependent cell motility"/>
    <property type="evidence" value="ECO:0007669"/>
    <property type="project" value="InterPro"/>
</dbReference>
<evidence type="ECO:0000256" key="6">
    <source>
        <dbReference type="ARBA" id="ARBA00023237"/>
    </source>
</evidence>
<dbReference type="RefSeq" id="WP_050474389.1">
    <property type="nucleotide sequence ID" value="NZ_CM011124.1"/>
</dbReference>
<dbReference type="NCBIfam" id="NF001305">
    <property type="entry name" value="PRK00249.1-5"/>
    <property type="match status" value="1"/>
</dbReference>
<dbReference type="InterPro" id="IPR000527">
    <property type="entry name" value="Flag_Lring"/>
</dbReference>